<keyword evidence="2" id="KW-1133">Transmembrane helix</keyword>
<evidence type="ECO:0000313" key="3">
    <source>
        <dbReference type="EMBL" id="TWU41105.1"/>
    </source>
</evidence>
<keyword evidence="4" id="KW-1185">Reference proteome</keyword>
<feature type="compositionally biased region" description="Basic and acidic residues" evidence="1">
    <location>
        <begin position="973"/>
        <end position="995"/>
    </location>
</feature>
<comment type="caution">
    <text evidence="3">The sequence shown here is derived from an EMBL/GenBank/DDBJ whole genome shotgun (WGS) entry which is preliminary data.</text>
</comment>
<feature type="region of interest" description="Disordered" evidence="1">
    <location>
        <begin position="511"/>
        <end position="533"/>
    </location>
</feature>
<dbReference type="RefSeq" id="WP_146525595.1">
    <property type="nucleotide sequence ID" value="NZ_SJPV01000002.1"/>
</dbReference>
<dbReference type="PANTHER" id="PTHR46180">
    <property type="entry name" value="VINCULIN"/>
    <property type="match status" value="1"/>
</dbReference>
<feature type="transmembrane region" description="Helical" evidence="2">
    <location>
        <begin position="21"/>
        <end position="42"/>
    </location>
</feature>
<gene>
    <name evidence="3" type="ORF">Poly41_19430</name>
</gene>
<feature type="region of interest" description="Disordered" evidence="1">
    <location>
        <begin position="648"/>
        <end position="670"/>
    </location>
</feature>
<name>A0A5C6DXH8_9BACT</name>
<dbReference type="InterPro" id="IPR017997">
    <property type="entry name" value="Vinculin"/>
</dbReference>
<feature type="compositionally biased region" description="Polar residues" evidence="1">
    <location>
        <begin position="1042"/>
        <end position="1053"/>
    </location>
</feature>
<keyword evidence="2" id="KW-0472">Membrane</keyword>
<feature type="compositionally biased region" description="Low complexity" evidence="1">
    <location>
        <begin position="650"/>
        <end position="662"/>
    </location>
</feature>
<feature type="compositionally biased region" description="Low complexity" evidence="1">
    <location>
        <begin position="766"/>
        <end position="783"/>
    </location>
</feature>
<feature type="region of interest" description="Disordered" evidence="1">
    <location>
        <begin position="208"/>
        <end position="231"/>
    </location>
</feature>
<dbReference type="EMBL" id="SJPV01000002">
    <property type="protein sequence ID" value="TWU41105.1"/>
    <property type="molecule type" value="Genomic_DNA"/>
</dbReference>
<keyword evidence="2" id="KW-0812">Transmembrane</keyword>
<organism evidence="3 4">
    <name type="scientific">Novipirellula artificiosorum</name>
    <dbReference type="NCBI Taxonomy" id="2528016"/>
    <lineage>
        <taxon>Bacteria</taxon>
        <taxon>Pseudomonadati</taxon>
        <taxon>Planctomycetota</taxon>
        <taxon>Planctomycetia</taxon>
        <taxon>Pirellulales</taxon>
        <taxon>Pirellulaceae</taxon>
        <taxon>Novipirellula</taxon>
    </lineage>
</organism>
<feature type="transmembrane region" description="Helical" evidence="2">
    <location>
        <begin position="144"/>
        <end position="166"/>
    </location>
</feature>
<feature type="transmembrane region" description="Helical" evidence="2">
    <location>
        <begin position="54"/>
        <end position="71"/>
    </location>
</feature>
<feature type="region of interest" description="Disordered" evidence="1">
    <location>
        <begin position="964"/>
        <end position="1131"/>
    </location>
</feature>
<accession>A0A5C6DXH8</accession>
<evidence type="ECO:0000313" key="4">
    <source>
        <dbReference type="Proteomes" id="UP000319143"/>
    </source>
</evidence>
<feature type="compositionally biased region" description="Basic and acidic residues" evidence="1">
    <location>
        <begin position="867"/>
        <end position="878"/>
    </location>
</feature>
<evidence type="ECO:0000256" key="1">
    <source>
        <dbReference type="SAM" id="MobiDB-lite"/>
    </source>
</evidence>
<feature type="compositionally biased region" description="Low complexity" evidence="1">
    <location>
        <begin position="1083"/>
        <end position="1110"/>
    </location>
</feature>
<sequence>MSDALRHRIDQVTDRFRKRCFGWSAAVIAMAVAVVGAMLLPAARSGQISGSNSAIALAAIGMLGLLLAYVLSRRSYTNERGIATRIENQFPSLQQRLLTAVTLANQTEPLGFLQRQVVREAYDHSRIYRWPDTVPSGQLVMSRLLGASATVMMGAVLATLFISQGLTRDAGASSKRIMPLNVTVEPGNTEIERGSSLVITARFEGLRSGAERGSSGKGQSRQGDEVAPTDGELLLTAKDGTQRRLTMTQNLNDPILAAFIAAVDAPLDYRITTPVWTSDTYSVDVFDFPAVLRSDADLEFPDYTGLPARHIEDTVRVAAVEGTQLTWTCFLNKSVRTAELIAEDGVTLPLVATEDTTNTWSVGFTMDETRRFKVRLIDDAGRENKYPPQWVATVLPNQAPELKLKQAGDATVSPLEEFPIVVETSDDFGVQRAGLSYTFAGQNEEIILKRDVPRGATETIEHLVEFEKLKAEPDQLFAYHFWAEDIGPDGQPRRTQSDMYFAEVRPFEQIFREGEPPPNGPPSAQQSPNGQEAEELAELQKEVMNATWRVIRDETENQLGEGAGESVALLVEGQREALGLLEDLASKLSDAKSIAIADSIRSQMSEAVTQLEIALGDNKTSPLQQALSAEQASYSGLLKLRAREFEVTRSQRQNQSSSSSASQKRRQQQLDDLELEQNENRYETQNQAEANDPQEQAERENRQILSRLKELARRQEDLNEQLAQLQSALEQAKTPEQKEQVQRQLQRLREQQQDMLRETDELSERMQQPENQAAMQQANQQLQETRENVRQAAEALEQNDASKALTSGKRAEREFEQMRDEFRRQSAGQFNDAVRQMRDQVQQLDEKQRALSEAMTESEQQPTPGLREGESRQEIEAKIAEQRKRLSELQQQMQTTVEEAEDAEPLLAEKLYDSFRQSEQRQIDRRLGQTNELLRRGYAAQAQETEQMAAEGIEGLREDLEAAATAVLGDETEGLRRSLGELEQLTRDLEKEMESARSSPSNDPSNPNPQSNQADEPQQGRSPQQGSSGESGERSEDDSQSTESQNAGQSQGDPRSEGDQRPPTTPGNGPSQQPGDGSQPSDGGQPTSERQQQQQSQSQQSGTRSGGLSQFAADSPNESASGSPLTGDGFREWTDRLRDVEEMLDSPELRSRANRIRDRARDVRVDLQRKSKNPQWDLVDEMIAEPLRELRRDVQEELMRRSAEKNSLVPIDRDPVPDQYSDAVRRYYENLGSGR</sequence>
<proteinExistence type="predicted"/>
<feature type="region of interest" description="Disordered" evidence="1">
    <location>
        <begin position="759"/>
        <end position="814"/>
    </location>
</feature>
<feature type="region of interest" description="Disordered" evidence="1">
    <location>
        <begin position="837"/>
        <end position="878"/>
    </location>
</feature>
<feature type="compositionally biased region" description="Polar residues" evidence="1">
    <location>
        <begin position="1066"/>
        <end position="1082"/>
    </location>
</feature>
<feature type="compositionally biased region" description="Low complexity" evidence="1">
    <location>
        <begin position="998"/>
        <end position="1030"/>
    </location>
</feature>
<dbReference type="OrthoDB" id="221248at2"/>
<dbReference type="GO" id="GO:0003779">
    <property type="term" value="F:actin binding"/>
    <property type="evidence" value="ECO:0007669"/>
    <property type="project" value="InterPro"/>
</dbReference>
<protein>
    <submittedName>
        <fullName evidence="3">Uncharacterized protein</fullName>
    </submittedName>
</protein>
<evidence type="ECO:0000256" key="2">
    <source>
        <dbReference type="SAM" id="Phobius"/>
    </source>
</evidence>
<dbReference type="Proteomes" id="UP000319143">
    <property type="component" value="Unassembled WGS sequence"/>
</dbReference>
<dbReference type="AlphaFoldDB" id="A0A5C6DXH8"/>
<reference evidence="3 4" key="1">
    <citation type="submission" date="2019-02" db="EMBL/GenBank/DDBJ databases">
        <title>Deep-cultivation of Planctomycetes and their phenomic and genomic characterization uncovers novel biology.</title>
        <authorList>
            <person name="Wiegand S."/>
            <person name="Jogler M."/>
            <person name="Boedeker C."/>
            <person name="Pinto D."/>
            <person name="Vollmers J."/>
            <person name="Rivas-Marin E."/>
            <person name="Kohn T."/>
            <person name="Peeters S.H."/>
            <person name="Heuer A."/>
            <person name="Rast P."/>
            <person name="Oberbeckmann S."/>
            <person name="Bunk B."/>
            <person name="Jeske O."/>
            <person name="Meyerdierks A."/>
            <person name="Storesund J.E."/>
            <person name="Kallscheuer N."/>
            <person name="Luecker S."/>
            <person name="Lage O.M."/>
            <person name="Pohl T."/>
            <person name="Merkel B.J."/>
            <person name="Hornburger P."/>
            <person name="Mueller R.-W."/>
            <person name="Bruemmer F."/>
            <person name="Labrenz M."/>
            <person name="Spormann A.M."/>
            <person name="Op Den Camp H."/>
            <person name="Overmann J."/>
            <person name="Amann R."/>
            <person name="Jetten M.S.M."/>
            <person name="Mascher T."/>
            <person name="Medema M.H."/>
            <person name="Devos D.P."/>
            <person name="Kaster A.-K."/>
            <person name="Ovreas L."/>
            <person name="Rohde M."/>
            <person name="Galperin M.Y."/>
            <person name="Jogler C."/>
        </authorList>
    </citation>
    <scope>NUCLEOTIDE SEQUENCE [LARGE SCALE GENOMIC DNA]</scope>
    <source>
        <strain evidence="3 4">Poly41</strain>
    </source>
</reference>